<sequence>MMQSLKYFLGIWLQHEKNLENFSPNSFMIYFAVVFTFFISIVIFIANLASFYMGFQPLYGLEYLLVENISLVVFSVSISLVLGYISGSILKELFVSYHRVSKLSRIDCLSGLLNHSAFISSIGSYSEQLSIVFFDIDLFKNINDNFGHPVGDKVIEILSDQLVRVFGNPMFIGRLGGEEFAAAALGSSEKEAAILADNLRSVVENSPINLPSGQTICITISAGVAERCHKEPVSTIVYRADQALYMAKKSGRNRVFCFSEL</sequence>
<keyword evidence="3" id="KW-0812">Transmembrane</keyword>
<accession>A0A937AK32</accession>
<dbReference type="PROSITE" id="PS50887">
    <property type="entry name" value="GGDEF"/>
    <property type="match status" value="1"/>
</dbReference>
<dbReference type="CDD" id="cd01949">
    <property type="entry name" value="GGDEF"/>
    <property type="match status" value="1"/>
</dbReference>
<dbReference type="GO" id="GO:0052621">
    <property type="term" value="F:diguanylate cyclase activity"/>
    <property type="evidence" value="ECO:0007669"/>
    <property type="project" value="UniProtKB-EC"/>
</dbReference>
<evidence type="ECO:0000256" key="2">
    <source>
        <dbReference type="ARBA" id="ARBA00034247"/>
    </source>
</evidence>
<dbReference type="EC" id="2.7.7.65" evidence="1"/>
<evidence type="ECO:0000313" key="6">
    <source>
        <dbReference type="Proteomes" id="UP000736856"/>
    </source>
</evidence>
<comment type="catalytic activity">
    <reaction evidence="2">
        <text>2 GTP = 3',3'-c-di-GMP + 2 diphosphate</text>
        <dbReference type="Rhea" id="RHEA:24898"/>
        <dbReference type="ChEBI" id="CHEBI:33019"/>
        <dbReference type="ChEBI" id="CHEBI:37565"/>
        <dbReference type="ChEBI" id="CHEBI:58805"/>
        <dbReference type="EC" id="2.7.7.65"/>
    </reaction>
</comment>
<dbReference type="Pfam" id="PF00990">
    <property type="entry name" value="GGDEF"/>
    <property type="match status" value="1"/>
</dbReference>
<proteinExistence type="predicted"/>
<dbReference type="InterPro" id="IPR043128">
    <property type="entry name" value="Rev_trsase/Diguanyl_cyclase"/>
</dbReference>
<dbReference type="PANTHER" id="PTHR45138">
    <property type="entry name" value="REGULATORY COMPONENTS OF SENSORY TRANSDUCTION SYSTEM"/>
    <property type="match status" value="1"/>
</dbReference>
<evidence type="ECO:0000256" key="3">
    <source>
        <dbReference type="SAM" id="Phobius"/>
    </source>
</evidence>
<dbReference type="InterPro" id="IPR050469">
    <property type="entry name" value="Diguanylate_Cyclase"/>
</dbReference>
<dbReference type="Proteomes" id="UP000736856">
    <property type="component" value="Unassembled WGS sequence"/>
</dbReference>
<reference evidence="5" key="1">
    <citation type="submission" date="2019-02" db="EMBL/GenBank/DDBJ databases">
        <title>A novel Candidatus Liberibacter species associated with the New Zealand native fuchsia psyllid, Ctenarytaina fuchsiae.</title>
        <authorList>
            <person name="Thompson S.M."/>
            <person name="Jorgensen N."/>
            <person name="David C."/>
            <person name="Bulman S.R."/>
            <person name="Smith G.R."/>
        </authorList>
    </citation>
    <scope>NUCLEOTIDE SEQUENCE</scope>
    <source>
        <strain evidence="5">Oxford</strain>
    </source>
</reference>
<organism evidence="5 6">
    <name type="scientific">Candidatus Liberibacter ctenarytainae</name>
    <dbReference type="NCBI Taxonomy" id="2020335"/>
    <lineage>
        <taxon>Bacteria</taxon>
        <taxon>Pseudomonadati</taxon>
        <taxon>Pseudomonadota</taxon>
        <taxon>Alphaproteobacteria</taxon>
        <taxon>Hyphomicrobiales</taxon>
        <taxon>Rhizobiaceae</taxon>
        <taxon>Liberibacter</taxon>
    </lineage>
</organism>
<dbReference type="NCBIfam" id="TIGR00254">
    <property type="entry name" value="GGDEF"/>
    <property type="match status" value="1"/>
</dbReference>
<evidence type="ECO:0000256" key="1">
    <source>
        <dbReference type="ARBA" id="ARBA00012528"/>
    </source>
</evidence>
<dbReference type="SUPFAM" id="SSF55073">
    <property type="entry name" value="Nucleotide cyclase"/>
    <property type="match status" value="1"/>
</dbReference>
<keyword evidence="3" id="KW-1133">Transmembrane helix</keyword>
<dbReference type="InterPro" id="IPR029787">
    <property type="entry name" value="Nucleotide_cyclase"/>
</dbReference>
<feature type="transmembrane region" description="Helical" evidence="3">
    <location>
        <begin position="27"/>
        <end position="49"/>
    </location>
</feature>
<keyword evidence="3" id="KW-0472">Membrane</keyword>
<comment type="caution">
    <text evidence="5">The sequence shown here is derived from an EMBL/GenBank/DDBJ whole genome shotgun (WGS) entry which is preliminary data.</text>
</comment>
<name>A0A937AK32_9HYPH</name>
<feature type="domain" description="GGDEF" evidence="4">
    <location>
        <begin position="127"/>
        <end position="260"/>
    </location>
</feature>
<dbReference type="InterPro" id="IPR000160">
    <property type="entry name" value="GGDEF_dom"/>
</dbReference>
<dbReference type="Gene3D" id="3.30.70.270">
    <property type="match status" value="1"/>
</dbReference>
<dbReference type="SMART" id="SM00267">
    <property type="entry name" value="GGDEF"/>
    <property type="match status" value="1"/>
</dbReference>
<gene>
    <name evidence="5" type="ORF">EU981_03410</name>
</gene>
<dbReference type="AlphaFoldDB" id="A0A937AK32"/>
<feature type="transmembrane region" description="Helical" evidence="3">
    <location>
        <begin position="69"/>
        <end position="90"/>
    </location>
</feature>
<dbReference type="PANTHER" id="PTHR45138:SF9">
    <property type="entry name" value="DIGUANYLATE CYCLASE DGCM-RELATED"/>
    <property type="match status" value="1"/>
</dbReference>
<evidence type="ECO:0000259" key="4">
    <source>
        <dbReference type="PROSITE" id="PS50887"/>
    </source>
</evidence>
<evidence type="ECO:0000313" key="5">
    <source>
        <dbReference type="EMBL" id="MBL0849112.1"/>
    </source>
</evidence>
<dbReference type="EMBL" id="SEOL01000006">
    <property type="protein sequence ID" value="MBL0849112.1"/>
    <property type="molecule type" value="Genomic_DNA"/>
</dbReference>
<protein>
    <recommendedName>
        <fullName evidence="1">diguanylate cyclase</fullName>
        <ecNumber evidence="1">2.7.7.65</ecNumber>
    </recommendedName>
</protein>